<feature type="coiled-coil region" evidence="1">
    <location>
        <begin position="20"/>
        <end position="58"/>
    </location>
</feature>
<dbReference type="Proteomes" id="UP001341444">
    <property type="component" value="Unassembled WGS sequence"/>
</dbReference>
<sequence length="320" mass="37934">MTIVYVLIILILLGGCIYFITQASKQKQLHQSAIDQLNKTKEIELKEKEAAYNQHLEDIIVERELVYNESVEKVTEEFEKDRLKFNDYIRNLEKYSRNKGEIITHRVLTELKTSMVSRGVLDESEMIIMGNVFIPLPSVNDTIKTRKMDHLVLLPQGIYLIETKYWRGKIIHGVSKEQLEDLAYYFDSLFIEHKGKEQTIVFYDNSQDSVKEHEQEKNIKVASYENPAYQTLESAERLEDFLMNYSPKFNKVKPILYYGYHSYNGDEPQNYSRMTEVEVCTSREKLENYFEEQIKSKEVKFDRKDLQYIKDTLEKINYFS</sequence>
<evidence type="ECO:0000313" key="3">
    <source>
        <dbReference type="EMBL" id="MED1204833.1"/>
    </source>
</evidence>
<dbReference type="Pfam" id="PF08378">
    <property type="entry name" value="NERD"/>
    <property type="match status" value="1"/>
</dbReference>
<evidence type="ECO:0000259" key="2">
    <source>
        <dbReference type="Pfam" id="PF08378"/>
    </source>
</evidence>
<organism evidence="3 4">
    <name type="scientific">Heyndrickxia acidicola</name>
    <dbReference type="NCBI Taxonomy" id="209389"/>
    <lineage>
        <taxon>Bacteria</taxon>
        <taxon>Bacillati</taxon>
        <taxon>Bacillota</taxon>
        <taxon>Bacilli</taxon>
        <taxon>Bacillales</taxon>
        <taxon>Bacillaceae</taxon>
        <taxon>Heyndrickxia</taxon>
    </lineage>
</organism>
<dbReference type="RefSeq" id="WP_066261736.1">
    <property type="nucleotide sequence ID" value="NZ_JARMAB010000026.1"/>
</dbReference>
<reference evidence="3 4" key="1">
    <citation type="submission" date="2023-03" db="EMBL/GenBank/DDBJ databases">
        <title>Bacillus Genome Sequencing.</title>
        <authorList>
            <person name="Dunlap C."/>
        </authorList>
    </citation>
    <scope>NUCLEOTIDE SEQUENCE [LARGE SCALE GENOMIC DNA]</scope>
    <source>
        <strain evidence="3 4">B-23453</strain>
    </source>
</reference>
<gene>
    <name evidence="3" type="ORF">P4T90_17445</name>
</gene>
<dbReference type="InterPro" id="IPR011528">
    <property type="entry name" value="NERD"/>
</dbReference>
<dbReference type="EMBL" id="JARMAB010000026">
    <property type="protein sequence ID" value="MED1204833.1"/>
    <property type="molecule type" value="Genomic_DNA"/>
</dbReference>
<proteinExistence type="predicted"/>
<comment type="caution">
    <text evidence="3">The sequence shown here is derived from an EMBL/GenBank/DDBJ whole genome shotgun (WGS) entry which is preliminary data.</text>
</comment>
<accession>A0ABU6MJH9</accession>
<keyword evidence="4" id="KW-1185">Reference proteome</keyword>
<protein>
    <submittedName>
        <fullName evidence="3">Nuclease-related domain-containing protein</fullName>
    </submittedName>
</protein>
<evidence type="ECO:0000313" key="4">
    <source>
        <dbReference type="Proteomes" id="UP001341444"/>
    </source>
</evidence>
<keyword evidence="1" id="KW-0175">Coiled coil</keyword>
<evidence type="ECO:0000256" key="1">
    <source>
        <dbReference type="SAM" id="Coils"/>
    </source>
</evidence>
<feature type="domain" description="NERD" evidence="2">
    <location>
        <begin position="105"/>
        <end position="178"/>
    </location>
</feature>
<name>A0ABU6MJH9_9BACI</name>